<dbReference type="AlphaFoldDB" id="A0A9N8H9Y5"/>
<feature type="compositionally biased region" description="Low complexity" evidence="1">
    <location>
        <begin position="147"/>
        <end position="159"/>
    </location>
</feature>
<feature type="region of interest" description="Disordered" evidence="1">
    <location>
        <begin position="483"/>
        <end position="629"/>
    </location>
</feature>
<gene>
    <name evidence="2" type="ORF">SEMRO_272_G104790.1</name>
</gene>
<evidence type="ECO:0000313" key="2">
    <source>
        <dbReference type="EMBL" id="CAB9506591.1"/>
    </source>
</evidence>
<dbReference type="OrthoDB" id="48967at2759"/>
<dbReference type="EMBL" id="CAICTM010000271">
    <property type="protein sequence ID" value="CAB9506591.1"/>
    <property type="molecule type" value="Genomic_DNA"/>
</dbReference>
<comment type="caution">
    <text evidence="2">The sequence shown here is derived from an EMBL/GenBank/DDBJ whole genome shotgun (WGS) entry which is preliminary data.</text>
</comment>
<dbReference type="Proteomes" id="UP001153069">
    <property type="component" value="Unassembled WGS sequence"/>
</dbReference>
<evidence type="ECO:0000256" key="1">
    <source>
        <dbReference type="SAM" id="MobiDB-lite"/>
    </source>
</evidence>
<feature type="region of interest" description="Disordered" evidence="1">
    <location>
        <begin position="1"/>
        <end position="27"/>
    </location>
</feature>
<keyword evidence="3" id="KW-1185">Reference proteome</keyword>
<feature type="compositionally biased region" description="Polar residues" evidence="1">
    <location>
        <begin position="193"/>
        <end position="202"/>
    </location>
</feature>
<name>A0A9N8H9Y5_9STRA</name>
<feature type="region of interest" description="Disordered" evidence="1">
    <location>
        <begin position="111"/>
        <end position="233"/>
    </location>
</feature>
<reference evidence="2" key="1">
    <citation type="submission" date="2020-06" db="EMBL/GenBank/DDBJ databases">
        <authorList>
            <consortium name="Plant Systems Biology data submission"/>
        </authorList>
    </citation>
    <scope>NUCLEOTIDE SEQUENCE</scope>
    <source>
        <strain evidence="2">D6</strain>
    </source>
</reference>
<accession>A0A9N8H9Y5</accession>
<feature type="compositionally biased region" description="Low complexity" evidence="1">
    <location>
        <begin position="600"/>
        <end position="615"/>
    </location>
</feature>
<organism evidence="2 3">
    <name type="scientific">Seminavis robusta</name>
    <dbReference type="NCBI Taxonomy" id="568900"/>
    <lineage>
        <taxon>Eukaryota</taxon>
        <taxon>Sar</taxon>
        <taxon>Stramenopiles</taxon>
        <taxon>Ochrophyta</taxon>
        <taxon>Bacillariophyta</taxon>
        <taxon>Bacillariophyceae</taxon>
        <taxon>Bacillariophycidae</taxon>
        <taxon>Naviculales</taxon>
        <taxon>Naviculaceae</taxon>
        <taxon>Seminavis</taxon>
    </lineage>
</organism>
<protein>
    <submittedName>
        <fullName evidence="2">Uncharacterized protein</fullName>
    </submittedName>
</protein>
<proteinExistence type="predicted"/>
<feature type="compositionally biased region" description="Basic and acidic residues" evidence="1">
    <location>
        <begin position="122"/>
        <end position="138"/>
    </location>
</feature>
<evidence type="ECO:0000313" key="3">
    <source>
        <dbReference type="Proteomes" id="UP001153069"/>
    </source>
</evidence>
<feature type="compositionally biased region" description="Polar residues" evidence="1">
    <location>
        <begin position="569"/>
        <end position="584"/>
    </location>
</feature>
<sequence length="629" mass="68624">MDVVSSPLKQQQQGVCCKGGGEDSDYEDEQIRRLEQGSGQNYFGSQSLLSQEMQYQGGGLSQDTIGNLSQVSVNSSENFDSQQLVQQYGLLSQGDRPASQGGFGTLLDAVSMFQSQEEEQEQQEKRAKIKKEKEEEQAKNAPVIVDNSTTTTNNLETTNSQDSVETTTTTTAIKTRAPSKRPTRKPTLPLKRNSGNSSNIKKTTPAAEVPPRKRKRKDEDEQAKLQEQANRAADLAQRTINDPELAKRLLLSMALTRENPRSAPETLPGPGHVLPEGFFWAHYPPLEKVLKDNMAEYYELSITKCQSAQQQSFNNTLVLLVRNESDRLKWEYASCFTDKILRDRIRCYYKTHIQNAKKRLRTMIKNPTKKANARHLCSHLDMIEQNVHTHAADDVAVPETDATVPATTTTTIPTPTGTTAAVAATTTSTTVDPATNTVITHKDWGSSFAGDIAKAAGAIAKPPPLEERVAVSVVAMTAKSLGHEETGKVLPAAPNEAEKRPTELKAFPNRGRHSKDIPLPPLETKVKQEPETSDSAMPPMPPLEQTVTPAKEAPPTPGKSGEAVVASPPKSTNDNTCAVMTPSANEKAGLQKLLQPSPVPSKSVPVSVSMDSPAVSHRDSQEDDDYVTV</sequence>